<feature type="domain" description="Sodium/calcium exchanger membrane region" evidence="10">
    <location>
        <begin position="293"/>
        <end position="437"/>
    </location>
</feature>
<dbReference type="PATRIC" id="fig|224911.5.peg.2721"/>
<evidence type="ECO:0000256" key="6">
    <source>
        <dbReference type="ARBA" id="ARBA00022989"/>
    </source>
</evidence>
<evidence type="ECO:0000313" key="11">
    <source>
        <dbReference type="EMBL" id="BAC48007.1"/>
    </source>
</evidence>
<keyword evidence="4 9" id="KW-0812">Transmembrane</keyword>
<dbReference type="eggNOG" id="COG0387">
    <property type="taxonomic scope" value="Bacteria"/>
</dbReference>
<comment type="similarity">
    <text evidence="9">Belongs to the Ca(2+):cation antiporter (CaCA) (TC 2.A.19) family.</text>
</comment>
<dbReference type="Gene3D" id="1.20.1420.30">
    <property type="entry name" value="NCX, central ion-binding region"/>
    <property type="match status" value="1"/>
</dbReference>
<keyword evidence="3 9" id="KW-0109">Calcium transport</keyword>
<comment type="function">
    <text evidence="9">Ca(+)/H(+) antiporter that extrudes calcium in exchange for external protons.</text>
</comment>
<accession>Q89RM1</accession>
<dbReference type="EnsemblBacteria" id="BAC48007">
    <property type="protein sequence ID" value="BAC48007"/>
    <property type="gene ID" value="BAC48007"/>
</dbReference>
<dbReference type="GO" id="GO:0012505">
    <property type="term" value="C:endomembrane system"/>
    <property type="evidence" value="ECO:0007669"/>
    <property type="project" value="UniProtKB-SubCell"/>
</dbReference>
<feature type="transmembrane region" description="Helical" evidence="9">
    <location>
        <begin position="179"/>
        <end position="198"/>
    </location>
</feature>
<keyword evidence="6 9" id="KW-1133">Transmembrane helix</keyword>
<feature type="transmembrane region" description="Helical" evidence="9">
    <location>
        <begin position="418"/>
        <end position="439"/>
    </location>
</feature>
<feature type="domain" description="Sodium/calcium exchanger membrane region" evidence="10">
    <location>
        <begin position="113"/>
        <end position="268"/>
    </location>
</feature>
<dbReference type="GO" id="GO:0016020">
    <property type="term" value="C:membrane"/>
    <property type="evidence" value="ECO:0007669"/>
    <property type="project" value="InterPro"/>
</dbReference>
<dbReference type="PANTHER" id="PTHR31503:SF22">
    <property type="entry name" value="VACUOLAR CALCIUM ION TRANSPORTER"/>
    <property type="match status" value="1"/>
</dbReference>
<protein>
    <recommendedName>
        <fullName evidence="9">Ca(2+)/H(+) antiporter</fullName>
    </recommendedName>
</protein>
<reference evidence="12" key="1">
    <citation type="journal article" date="2002" name="DNA Res.">
        <title>Complete genomic sequence of nitrogen-fixing symbiotic bacterium Bradyrhizobium japonicum USDA110.</title>
        <authorList>
            <person name="Kaneko T."/>
            <person name="Nakamura Y."/>
            <person name="Sato S."/>
            <person name="Minamisawa K."/>
            <person name="Uchiumi T."/>
            <person name="Sasamoto S."/>
            <person name="Watanabe A."/>
            <person name="Idesawa K."/>
            <person name="Iriguchi M."/>
            <person name="Kawashima K."/>
            <person name="Kohara M."/>
            <person name="Matsumoto M."/>
            <person name="Shimpo S."/>
            <person name="Tsuruoka H."/>
            <person name="Wada T."/>
            <person name="Yamada M."/>
            <person name="Tabata S."/>
        </authorList>
    </citation>
    <scope>NUCLEOTIDE SEQUENCE [LARGE SCALE GENOMIC DNA]</scope>
    <source>
        <strain evidence="12">JCM 10833 / BCRC 13528 / IAM 13628 / NBRC 14792 / USDA 110</strain>
    </source>
</reference>
<dbReference type="InterPro" id="IPR004713">
    <property type="entry name" value="CaH_exchang"/>
</dbReference>
<dbReference type="HOGENOM" id="CLU_008721_2_1_5"/>
<evidence type="ECO:0000313" key="12">
    <source>
        <dbReference type="Proteomes" id="UP000002526"/>
    </source>
</evidence>
<feature type="transmembrane region" description="Helical" evidence="9">
    <location>
        <begin position="361"/>
        <end position="385"/>
    </location>
</feature>
<evidence type="ECO:0000256" key="4">
    <source>
        <dbReference type="ARBA" id="ARBA00022692"/>
    </source>
</evidence>
<keyword evidence="2 9" id="KW-0813">Transport</keyword>
<dbReference type="GO" id="GO:0015369">
    <property type="term" value="F:calcium:proton antiporter activity"/>
    <property type="evidence" value="ECO:0000318"/>
    <property type="project" value="GO_Central"/>
</dbReference>
<dbReference type="InterPro" id="IPR044880">
    <property type="entry name" value="NCX_ion-bd_dom_sf"/>
</dbReference>
<evidence type="ECO:0000256" key="9">
    <source>
        <dbReference type="RuleBase" id="RU365028"/>
    </source>
</evidence>
<feature type="transmembrane region" description="Helical" evidence="9">
    <location>
        <begin position="248"/>
        <end position="268"/>
    </location>
</feature>
<dbReference type="AlphaFoldDB" id="Q89RM1"/>
<evidence type="ECO:0000256" key="3">
    <source>
        <dbReference type="ARBA" id="ARBA00022568"/>
    </source>
</evidence>
<evidence type="ECO:0000256" key="1">
    <source>
        <dbReference type="ARBA" id="ARBA00004127"/>
    </source>
</evidence>
<dbReference type="GO" id="GO:0006874">
    <property type="term" value="P:intracellular calcium ion homeostasis"/>
    <property type="evidence" value="ECO:0000318"/>
    <property type="project" value="GO_Central"/>
</dbReference>
<feature type="transmembrane region" description="Helical" evidence="9">
    <location>
        <begin position="327"/>
        <end position="349"/>
    </location>
</feature>
<name>Q89RM1_BRADU</name>
<dbReference type="EMBL" id="BA000040">
    <property type="protein sequence ID" value="BAC48007.1"/>
    <property type="molecule type" value="Genomic_DNA"/>
</dbReference>
<dbReference type="Pfam" id="PF01699">
    <property type="entry name" value="Na_Ca_ex"/>
    <property type="match status" value="2"/>
</dbReference>
<dbReference type="InterPro" id="IPR004798">
    <property type="entry name" value="CAX-like"/>
</dbReference>
<dbReference type="GO" id="GO:0070588">
    <property type="term" value="P:calcium ion transmembrane transport"/>
    <property type="evidence" value="ECO:0000318"/>
    <property type="project" value="GO_Central"/>
</dbReference>
<feature type="transmembrane region" description="Helical" evidence="9">
    <location>
        <begin position="146"/>
        <end position="167"/>
    </location>
</feature>
<keyword evidence="9" id="KW-0050">Antiport</keyword>
<feature type="transmembrane region" description="Helical" evidence="9">
    <location>
        <begin position="288"/>
        <end position="307"/>
    </location>
</feature>
<proteinExistence type="inferred from homology"/>
<keyword evidence="7 9" id="KW-0406">Ion transport</keyword>
<dbReference type="InterPro" id="IPR004837">
    <property type="entry name" value="NaCa_Exmemb"/>
</dbReference>
<dbReference type="InParanoid" id="Q89RM1"/>
<organism evidence="11 12">
    <name type="scientific">Bradyrhizobium diazoefficiens (strain JCM 10833 / BCRC 13528 / IAM 13628 / NBRC 14792 / USDA 110)</name>
    <dbReference type="NCBI Taxonomy" id="224911"/>
    <lineage>
        <taxon>Bacteria</taxon>
        <taxon>Pseudomonadati</taxon>
        <taxon>Pseudomonadota</taxon>
        <taxon>Alphaproteobacteria</taxon>
        <taxon>Hyphomicrobiales</taxon>
        <taxon>Nitrobacteraceae</taxon>
        <taxon>Bradyrhizobium</taxon>
    </lineage>
</organism>
<evidence type="ECO:0000256" key="2">
    <source>
        <dbReference type="ARBA" id="ARBA00022448"/>
    </source>
</evidence>
<dbReference type="KEGG" id="bja:blr2742"/>
<dbReference type="OrthoDB" id="8438242at2"/>
<feature type="transmembrane region" description="Helical" evidence="9">
    <location>
        <begin position="391"/>
        <end position="411"/>
    </location>
</feature>
<keyword evidence="12" id="KW-1185">Reference proteome</keyword>
<feature type="transmembrane region" description="Helical" evidence="9">
    <location>
        <begin position="92"/>
        <end position="109"/>
    </location>
</feature>
<feature type="transmembrane region" description="Helical" evidence="9">
    <location>
        <begin position="115"/>
        <end position="134"/>
    </location>
</feature>
<dbReference type="Proteomes" id="UP000002526">
    <property type="component" value="Chromosome"/>
</dbReference>
<keyword evidence="8 9" id="KW-0472">Membrane</keyword>
<evidence type="ECO:0000256" key="8">
    <source>
        <dbReference type="ARBA" id="ARBA00023136"/>
    </source>
</evidence>
<keyword evidence="5 9" id="KW-0106">Calcium</keyword>
<comment type="subcellular location">
    <subcellularLocation>
        <location evidence="1">Endomembrane system</location>
        <topology evidence="1">Multi-pass membrane protein</topology>
    </subcellularLocation>
</comment>
<evidence type="ECO:0000256" key="7">
    <source>
        <dbReference type="ARBA" id="ARBA00023065"/>
    </source>
</evidence>
<dbReference type="PhylomeDB" id="Q89RM1"/>
<feature type="transmembrane region" description="Helical" evidence="9">
    <location>
        <begin position="210"/>
        <end position="228"/>
    </location>
</feature>
<dbReference type="PANTHER" id="PTHR31503">
    <property type="entry name" value="VACUOLAR CALCIUM ION TRANSPORTER"/>
    <property type="match status" value="1"/>
</dbReference>
<gene>
    <name evidence="11" type="ordered locus">blr2742</name>
</gene>
<sequence>MRRGDIGSCDRVDPSGKTLAGCDAGGDRGLGHGAFSSRAMWASDRTAARLLRPTLRQINTRLAGPPDPSISASMERAADMQTLLREIRNTPLLWMLVFVPIVLLAEAAAPHSHTLLFVLAVLAIVPLAALLSHATEAVAAKTGDAVGGLLNATLGNLTELIIAITALRAGQYMLVKASIAGAIVTNAVFMLGACLLLGGLRYHVQEYNRAGARLSSGLLLMATVALLAPSAVADLEHLPQGGGILNKLSVGISVLLIIAYALGLLFSLGTHKELFASADHGDDKEAHWPIGIAVGTLLVVTVLVALVSEIFVESVQKAAETFGMSPAFVGFIIVSLVGAAAEFAVAFGAARKDRLDMVVSIALGSASQIALFVAPALVLLSYVVGPTPMNLQFWPGAVTMVMIATVTSAFITASGRSAWFVGALMIFIYAVFALTLYVVPPAGEG</sequence>
<dbReference type="NCBIfam" id="TIGR00378">
    <property type="entry name" value="cax"/>
    <property type="match status" value="1"/>
</dbReference>
<evidence type="ECO:0000256" key="5">
    <source>
        <dbReference type="ARBA" id="ARBA00022837"/>
    </source>
</evidence>
<evidence type="ECO:0000259" key="10">
    <source>
        <dbReference type="Pfam" id="PF01699"/>
    </source>
</evidence>